<comment type="caution">
    <text evidence="6">The sequence shown here is derived from an EMBL/GenBank/DDBJ whole genome shotgun (WGS) entry which is preliminary data.</text>
</comment>
<evidence type="ECO:0000313" key="7">
    <source>
        <dbReference type="Proteomes" id="UP001302329"/>
    </source>
</evidence>
<keyword evidence="3 5" id="KW-0687">Ribonucleoprotein</keyword>
<sequence>MARPTITDVRSLSDAQIGEQIDGVRRELFDLRFQQATRRLEHPHRFKEARIKLAHLLTVQEERQRSTVAS</sequence>
<evidence type="ECO:0000256" key="4">
    <source>
        <dbReference type="ARBA" id="ARBA00035204"/>
    </source>
</evidence>
<dbReference type="GO" id="GO:0005840">
    <property type="term" value="C:ribosome"/>
    <property type="evidence" value="ECO:0007669"/>
    <property type="project" value="UniProtKB-KW"/>
</dbReference>
<dbReference type="SUPFAM" id="SSF46561">
    <property type="entry name" value="Ribosomal protein L29 (L29p)"/>
    <property type="match status" value="1"/>
</dbReference>
<dbReference type="EMBL" id="JAYGHY010000023">
    <property type="protein sequence ID" value="MEA5442628.1"/>
    <property type="molecule type" value="Genomic_DNA"/>
</dbReference>
<proteinExistence type="inferred from homology"/>
<dbReference type="PANTHER" id="PTHR10916:SF0">
    <property type="entry name" value="LARGE RIBOSOMAL SUBUNIT PROTEIN UL29C"/>
    <property type="match status" value="1"/>
</dbReference>
<dbReference type="InterPro" id="IPR001854">
    <property type="entry name" value="Ribosomal_uL29"/>
</dbReference>
<dbReference type="Pfam" id="PF00831">
    <property type="entry name" value="Ribosomal_L29"/>
    <property type="match status" value="1"/>
</dbReference>
<protein>
    <recommendedName>
        <fullName evidence="4 5">Large ribosomal subunit protein uL29</fullName>
    </recommendedName>
</protein>
<dbReference type="NCBIfam" id="TIGR00012">
    <property type="entry name" value="L29"/>
    <property type="match status" value="1"/>
</dbReference>
<dbReference type="InterPro" id="IPR050063">
    <property type="entry name" value="Ribosomal_protein_uL29"/>
</dbReference>
<comment type="similarity">
    <text evidence="1 5">Belongs to the universal ribosomal protein uL29 family.</text>
</comment>
<dbReference type="Proteomes" id="UP001302329">
    <property type="component" value="Unassembled WGS sequence"/>
</dbReference>
<dbReference type="HAMAP" id="MF_00374">
    <property type="entry name" value="Ribosomal_uL29"/>
    <property type="match status" value="1"/>
</dbReference>
<organism evidence="6 7">
    <name type="scientific">Cyanobium gracile UHCC 0281</name>
    <dbReference type="NCBI Taxonomy" id="3110309"/>
    <lineage>
        <taxon>Bacteria</taxon>
        <taxon>Bacillati</taxon>
        <taxon>Cyanobacteriota</taxon>
        <taxon>Cyanophyceae</taxon>
        <taxon>Synechococcales</taxon>
        <taxon>Prochlorococcaceae</taxon>
        <taxon>Cyanobium</taxon>
    </lineage>
</organism>
<evidence type="ECO:0000256" key="2">
    <source>
        <dbReference type="ARBA" id="ARBA00022980"/>
    </source>
</evidence>
<dbReference type="CDD" id="cd00427">
    <property type="entry name" value="Ribosomal_L29_HIP"/>
    <property type="match status" value="1"/>
</dbReference>
<name>A0ABU5SVU0_9CYAN</name>
<evidence type="ECO:0000256" key="3">
    <source>
        <dbReference type="ARBA" id="ARBA00023274"/>
    </source>
</evidence>
<dbReference type="InterPro" id="IPR036049">
    <property type="entry name" value="Ribosomal_uL29_sf"/>
</dbReference>
<dbReference type="PANTHER" id="PTHR10916">
    <property type="entry name" value="60S RIBOSOMAL PROTEIN L35/50S RIBOSOMAL PROTEIN L29"/>
    <property type="match status" value="1"/>
</dbReference>
<dbReference type="RefSeq" id="WP_254965012.1">
    <property type="nucleotide sequence ID" value="NZ_JAYGHY010000023.1"/>
</dbReference>
<evidence type="ECO:0000256" key="1">
    <source>
        <dbReference type="ARBA" id="ARBA00009254"/>
    </source>
</evidence>
<evidence type="ECO:0000313" key="6">
    <source>
        <dbReference type="EMBL" id="MEA5442628.1"/>
    </source>
</evidence>
<reference evidence="6 7" key="1">
    <citation type="submission" date="2023-12" db="EMBL/GenBank/DDBJ databases">
        <title>Baltic Sea Cyanobacteria.</title>
        <authorList>
            <person name="Delbaje E."/>
            <person name="Fewer D.P."/>
            <person name="Shishido T.K."/>
        </authorList>
    </citation>
    <scope>NUCLEOTIDE SEQUENCE [LARGE SCALE GENOMIC DNA]</scope>
    <source>
        <strain evidence="6 7">UHCC 0281</strain>
    </source>
</reference>
<gene>
    <name evidence="5 6" type="primary">rpmC</name>
    <name evidence="5" type="synonym">rpl29</name>
    <name evidence="6" type="ORF">VB739_08695</name>
</gene>
<keyword evidence="2 5" id="KW-0689">Ribosomal protein</keyword>
<dbReference type="Gene3D" id="1.10.287.310">
    <property type="match status" value="1"/>
</dbReference>
<accession>A0ABU5SVU0</accession>
<keyword evidence="7" id="KW-1185">Reference proteome</keyword>
<evidence type="ECO:0000256" key="5">
    <source>
        <dbReference type="HAMAP-Rule" id="MF_00374"/>
    </source>
</evidence>